<dbReference type="InterPro" id="IPR005829">
    <property type="entry name" value="Sugar_transporter_CS"/>
</dbReference>
<evidence type="ECO:0000259" key="9">
    <source>
        <dbReference type="PROSITE" id="PS50850"/>
    </source>
</evidence>
<dbReference type="PRINTS" id="PR00171">
    <property type="entry name" value="SUGRTRNSPORT"/>
</dbReference>
<feature type="transmembrane region" description="Helical" evidence="8">
    <location>
        <begin position="395"/>
        <end position="418"/>
    </location>
</feature>
<dbReference type="PANTHER" id="PTHR48022:SF14">
    <property type="entry name" value="MAJOR FACILITATOR SUPERFAMILY (MFS) PROFILE DOMAIN-CONTAINING PROTEIN-RELATED"/>
    <property type="match status" value="1"/>
</dbReference>
<dbReference type="EMBL" id="SWKU01000007">
    <property type="protein sequence ID" value="KAF3004818.1"/>
    <property type="molecule type" value="Genomic_DNA"/>
</dbReference>
<comment type="subcellular location">
    <subcellularLocation>
        <location evidence="1">Membrane</location>
        <topology evidence="1">Multi-pass membrane protein</topology>
    </subcellularLocation>
</comment>
<evidence type="ECO:0000313" key="10">
    <source>
        <dbReference type="EMBL" id="KAF3004818.1"/>
    </source>
</evidence>
<comment type="caution">
    <text evidence="10">The sequence shown here is derived from an EMBL/GenBank/DDBJ whole genome shotgun (WGS) entry which is preliminary data.</text>
</comment>
<organism evidence="10 11">
    <name type="scientific">Curvularia kusanoi</name>
    <name type="common">Cochliobolus kusanoi</name>
    <dbReference type="NCBI Taxonomy" id="90978"/>
    <lineage>
        <taxon>Eukaryota</taxon>
        <taxon>Fungi</taxon>
        <taxon>Dikarya</taxon>
        <taxon>Ascomycota</taxon>
        <taxon>Pezizomycotina</taxon>
        <taxon>Dothideomycetes</taxon>
        <taxon>Pleosporomycetidae</taxon>
        <taxon>Pleosporales</taxon>
        <taxon>Pleosporineae</taxon>
        <taxon>Pleosporaceae</taxon>
        <taxon>Curvularia</taxon>
    </lineage>
</organism>
<feature type="transmembrane region" description="Helical" evidence="8">
    <location>
        <begin position="102"/>
        <end position="126"/>
    </location>
</feature>
<dbReference type="GO" id="GO:0005351">
    <property type="term" value="F:carbohydrate:proton symporter activity"/>
    <property type="evidence" value="ECO:0007669"/>
    <property type="project" value="TreeGrafter"/>
</dbReference>
<evidence type="ECO:0000256" key="3">
    <source>
        <dbReference type="ARBA" id="ARBA00022448"/>
    </source>
</evidence>
<dbReference type="PANTHER" id="PTHR48022">
    <property type="entry name" value="PLASTIDIC GLUCOSE TRANSPORTER 4"/>
    <property type="match status" value="1"/>
</dbReference>
<proteinExistence type="inferred from homology"/>
<accession>A0A9P4THT8</accession>
<keyword evidence="5 8" id="KW-1133">Transmembrane helix</keyword>
<dbReference type="AlphaFoldDB" id="A0A9P4THT8"/>
<dbReference type="InterPro" id="IPR036259">
    <property type="entry name" value="MFS_trans_sf"/>
</dbReference>
<dbReference type="Gene3D" id="1.20.1250.20">
    <property type="entry name" value="MFS general substrate transporter like domains"/>
    <property type="match status" value="1"/>
</dbReference>
<feature type="transmembrane region" description="Helical" evidence="8">
    <location>
        <begin position="227"/>
        <end position="246"/>
    </location>
</feature>
<dbReference type="InterPro" id="IPR005828">
    <property type="entry name" value="MFS_sugar_transport-like"/>
</dbReference>
<dbReference type="FunFam" id="1.20.1250.20:FF:000026">
    <property type="entry name" value="MFS quinate transporter QutD"/>
    <property type="match status" value="1"/>
</dbReference>
<feature type="transmembrane region" description="Helical" evidence="8">
    <location>
        <begin position="159"/>
        <end position="180"/>
    </location>
</feature>
<dbReference type="InterPro" id="IPR020846">
    <property type="entry name" value="MFS_dom"/>
</dbReference>
<feature type="transmembrane region" description="Helical" evidence="8">
    <location>
        <begin position="331"/>
        <end position="352"/>
    </location>
</feature>
<name>A0A9P4THT8_CURKU</name>
<evidence type="ECO:0000256" key="7">
    <source>
        <dbReference type="RuleBase" id="RU003346"/>
    </source>
</evidence>
<evidence type="ECO:0000313" key="11">
    <source>
        <dbReference type="Proteomes" id="UP000801428"/>
    </source>
</evidence>
<evidence type="ECO:0000256" key="6">
    <source>
        <dbReference type="ARBA" id="ARBA00023136"/>
    </source>
</evidence>
<dbReference type="PROSITE" id="PS00216">
    <property type="entry name" value="SUGAR_TRANSPORT_1"/>
    <property type="match status" value="1"/>
</dbReference>
<feature type="transmembrane region" description="Helical" evidence="8">
    <location>
        <begin position="430"/>
        <end position="447"/>
    </location>
</feature>
<comment type="similarity">
    <text evidence="2 7">Belongs to the major facilitator superfamily. Sugar transporter (TC 2.A.1.1) family.</text>
</comment>
<dbReference type="NCBIfam" id="TIGR00879">
    <property type="entry name" value="SP"/>
    <property type="match status" value="1"/>
</dbReference>
<dbReference type="OrthoDB" id="8120565at2759"/>
<evidence type="ECO:0000256" key="2">
    <source>
        <dbReference type="ARBA" id="ARBA00010992"/>
    </source>
</evidence>
<dbReference type="PROSITE" id="PS50850">
    <property type="entry name" value="MFS"/>
    <property type="match status" value="1"/>
</dbReference>
<dbReference type="InterPro" id="IPR003663">
    <property type="entry name" value="Sugar/inositol_transpt"/>
</dbReference>
<keyword evidence="6 8" id="KW-0472">Membrane</keyword>
<dbReference type="InterPro" id="IPR050360">
    <property type="entry name" value="MFS_Sugar_Transporters"/>
</dbReference>
<evidence type="ECO:0000256" key="1">
    <source>
        <dbReference type="ARBA" id="ARBA00004141"/>
    </source>
</evidence>
<feature type="domain" description="Major facilitator superfamily (MFS) profile" evidence="9">
    <location>
        <begin position="59"/>
        <end position="520"/>
    </location>
</feature>
<dbReference type="SUPFAM" id="SSF103473">
    <property type="entry name" value="MFS general substrate transporter"/>
    <property type="match status" value="1"/>
</dbReference>
<feature type="transmembrane region" description="Helical" evidence="8">
    <location>
        <begin position="133"/>
        <end position="153"/>
    </location>
</feature>
<gene>
    <name evidence="10" type="ORF">E8E13_003807</name>
</gene>
<feature type="transmembrane region" description="Helical" evidence="8">
    <location>
        <begin position="55"/>
        <end position="82"/>
    </location>
</feature>
<keyword evidence="4 8" id="KW-0812">Transmembrane</keyword>
<reference evidence="10" key="1">
    <citation type="submission" date="2019-04" db="EMBL/GenBank/DDBJ databases">
        <title>Sequencing of skin fungus with MAO and IRED activity.</title>
        <authorList>
            <person name="Marsaioli A.J."/>
            <person name="Bonatto J.M.C."/>
            <person name="Reis Junior O."/>
        </authorList>
    </citation>
    <scope>NUCLEOTIDE SEQUENCE</scope>
    <source>
        <strain evidence="10">30M1</strain>
    </source>
</reference>
<feature type="transmembrane region" description="Helical" evidence="8">
    <location>
        <begin position="192"/>
        <end position="212"/>
    </location>
</feature>
<evidence type="ECO:0000256" key="5">
    <source>
        <dbReference type="ARBA" id="ARBA00022989"/>
    </source>
</evidence>
<keyword evidence="11" id="KW-1185">Reference proteome</keyword>
<evidence type="ECO:0000256" key="4">
    <source>
        <dbReference type="ARBA" id="ARBA00022692"/>
    </source>
</evidence>
<sequence>MGETKANAIDAAPTQVHHEVAPEGKMRSEASESLIGAAREPYGPGGLKGIFSNHYVAMCATFATLGGLLFGYDQGVISVTLVMDQFLETFPRVSETASGAGFWKGLMTAMLELGALIGALFAGYLADKLSRKYSIVVAVVVFTIGSILQTAAVEYGMLTVGRLIGGLGIGALACIAPLYISEIAPPEIRGTLLVLQEFSIVFGIVIAFWTTYGTRYMAGEWSWRLPFLLQMVPGLILGAGIVFLPFSPRWLSSKGRDDEALQVLAKLRGLPTTDTRVQREWCEIRAEVAFTREVNREKHPGLQDGSRASGFKLEVASWGDCFRHGCWKRTVVGVGIMFFQQFVGINALIYYAPSLFGTLGQPYEMRLLLSGIINCTQLVGVATSLWTMDRFGRRPLLLTGAGLMFICHLVIAVLVGKFNGRWASFATEGWVAVAFLFFYMFSFGATWGPVPWAMPAEVFPSSLRAKGVALSTCSNWFNNFIIGLITPPLVQNTGFGAYTFFAVFCLLAFLFTFFCVPETAGKSLEQMDQVFKDVDSVEEERRKIRIMNEIVEEGRRRRGGLGEDGVERV</sequence>
<feature type="transmembrane region" description="Helical" evidence="8">
    <location>
        <begin position="495"/>
        <end position="516"/>
    </location>
</feature>
<dbReference type="GO" id="GO:0016020">
    <property type="term" value="C:membrane"/>
    <property type="evidence" value="ECO:0007669"/>
    <property type="project" value="UniProtKB-SubCell"/>
</dbReference>
<keyword evidence="3 7" id="KW-0813">Transport</keyword>
<dbReference type="PROSITE" id="PS00217">
    <property type="entry name" value="SUGAR_TRANSPORT_2"/>
    <property type="match status" value="1"/>
</dbReference>
<dbReference type="Pfam" id="PF00083">
    <property type="entry name" value="Sugar_tr"/>
    <property type="match status" value="1"/>
</dbReference>
<evidence type="ECO:0000256" key="8">
    <source>
        <dbReference type="SAM" id="Phobius"/>
    </source>
</evidence>
<protein>
    <recommendedName>
        <fullName evidence="9">Major facilitator superfamily (MFS) profile domain-containing protein</fullName>
    </recommendedName>
</protein>
<dbReference type="Proteomes" id="UP000801428">
    <property type="component" value="Unassembled WGS sequence"/>
</dbReference>